<keyword evidence="5 9" id="KW-0269">Exonuclease</keyword>
<proteinExistence type="inferred from homology"/>
<feature type="domain" description="DHHA1" evidence="7">
    <location>
        <begin position="379"/>
        <end position="471"/>
    </location>
</feature>
<dbReference type="GO" id="GO:0006281">
    <property type="term" value="P:DNA repair"/>
    <property type="evidence" value="ECO:0007669"/>
    <property type="project" value="InterPro"/>
</dbReference>
<dbReference type="InterPro" id="IPR004610">
    <property type="entry name" value="RecJ"/>
</dbReference>
<gene>
    <name evidence="9" type="ORF">GGD88_000443</name>
</gene>
<dbReference type="Gene3D" id="3.90.1640.30">
    <property type="match status" value="1"/>
</dbReference>
<dbReference type="InterPro" id="IPR001667">
    <property type="entry name" value="DDH_dom"/>
</dbReference>
<protein>
    <recommendedName>
        <fullName evidence="2">Single-stranded-DNA-specific exonuclease RecJ</fullName>
    </recommendedName>
</protein>
<dbReference type="SUPFAM" id="SSF64182">
    <property type="entry name" value="DHH phosphoesterases"/>
    <property type="match status" value="1"/>
</dbReference>
<reference evidence="9 10" key="1">
    <citation type="submission" date="2020-08" db="EMBL/GenBank/DDBJ databases">
        <title>Genome sequencing of Purple Non-Sulfur Bacteria from various extreme environments.</title>
        <authorList>
            <person name="Mayer M."/>
        </authorList>
    </citation>
    <scope>NUCLEOTIDE SEQUENCE [LARGE SCALE GENOMIC DNA]</scope>
    <source>
        <strain evidence="9 10">JA135</strain>
    </source>
</reference>
<dbReference type="GO" id="GO:0006310">
    <property type="term" value="P:DNA recombination"/>
    <property type="evidence" value="ECO:0007669"/>
    <property type="project" value="InterPro"/>
</dbReference>
<comment type="similarity">
    <text evidence="1">Belongs to the RecJ family.</text>
</comment>
<dbReference type="InterPro" id="IPR041122">
    <property type="entry name" value="RecJ_OB"/>
</dbReference>
<dbReference type="GO" id="GO:0003676">
    <property type="term" value="F:nucleic acid binding"/>
    <property type="evidence" value="ECO:0007669"/>
    <property type="project" value="InterPro"/>
</dbReference>
<accession>A0A7W6WJQ0</accession>
<dbReference type="Pfam" id="PF02272">
    <property type="entry name" value="DHHA1"/>
    <property type="match status" value="1"/>
</dbReference>
<evidence type="ECO:0000256" key="2">
    <source>
        <dbReference type="ARBA" id="ARBA00019841"/>
    </source>
</evidence>
<keyword evidence="3" id="KW-0540">Nuclease</keyword>
<evidence type="ECO:0000259" key="8">
    <source>
        <dbReference type="Pfam" id="PF17768"/>
    </source>
</evidence>
<evidence type="ECO:0000256" key="4">
    <source>
        <dbReference type="ARBA" id="ARBA00022801"/>
    </source>
</evidence>
<evidence type="ECO:0000313" key="10">
    <source>
        <dbReference type="Proteomes" id="UP000555728"/>
    </source>
</evidence>
<sequence length="600" mass="62357">MTVAPTATPTTSLLGVERSVLGRRWTARPVDDRLVAALSQRHDLPDVVARILAGRGVSLETAPDFLHPTMRAQLPDPSHLRDLDTAVARLAAAVQRGEPIAVFGDYDVDGATSSALLRRLLEGIGARVLVHIPDRMTEGYGPNAPALLALKGQGAGVCVCVDCGMTAHGPLAEARAAGLDVIVVDHHAPGETLPAAVAVINPKRRDETTPHRDLAAVGVTFLLVVGLNRALRSAGWYAAAGRREPDLMALLDLVALGTVCDVVPLAGLNRAFVTAGLKSMARRGNPGLAALADVAGLTTPPTAFHLGYVLGPRINAGGRVGEAPAGMRLLSTDDAAEARDLAARLDGFNADRREIEAQVLLEAIEQVEGAPAPDAGPLVMAAGEGWHPGVIGIVASRLKERYGLPACVLAVEGNQAKGSGRSVPGLDLGRAVIEAREAGLLTLGGGHAMAAGFSLDPDHIPALRAFLAARLAAQLGDGILDPRLDLDGTLAVEGVSATLLEHLERVAPYGAGNPEPTFALADARILYADVVGMGHVRCQVQGRGGGPLKAIAFKVADNELGQALLTARGTVAHLAGTLRLDHWQGRVQPQFVIEDMARPG</sequence>
<evidence type="ECO:0000256" key="3">
    <source>
        <dbReference type="ARBA" id="ARBA00022722"/>
    </source>
</evidence>
<dbReference type="Gene3D" id="3.10.310.30">
    <property type="match status" value="1"/>
</dbReference>
<dbReference type="GO" id="GO:0008409">
    <property type="term" value="F:5'-3' exonuclease activity"/>
    <property type="evidence" value="ECO:0007669"/>
    <property type="project" value="InterPro"/>
</dbReference>
<dbReference type="Proteomes" id="UP000555728">
    <property type="component" value="Unassembled WGS sequence"/>
</dbReference>
<evidence type="ECO:0000313" key="9">
    <source>
        <dbReference type="EMBL" id="MBB4284732.1"/>
    </source>
</evidence>
<dbReference type="InterPro" id="IPR051673">
    <property type="entry name" value="SSDNA_exonuclease_RecJ"/>
</dbReference>
<dbReference type="RefSeq" id="WP_184431279.1">
    <property type="nucleotide sequence ID" value="NZ_JACIGI010000003.1"/>
</dbReference>
<dbReference type="InterPro" id="IPR038763">
    <property type="entry name" value="DHH_sf"/>
</dbReference>
<dbReference type="InterPro" id="IPR003156">
    <property type="entry name" value="DHHA1_dom"/>
</dbReference>
<name>A0A7W6WJQ0_9PROT</name>
<feature type="domain" description="DDH" evidence="6">
    <location>
        <begin position="100"/>
        <end position="258"/>
    </location>
</feature>
<evidence type="ECO:0000259" key="7">
    <source>
        <dbReference type="Pfam" id="PF02272"/>
    </source>
</evidence>
<dbReference type="Pfam" id="PF01368">
    <property type="entry name" value="DHH"/>
    <property type="match status" value="1"/>
</dbReference>
<dbReference type="Pfam" id="PF17768">
    <property type="entry name" value="RecJ_OB"/>
    <property type="match status" value="1"/>
</dbReference>
<dbReference type="NCBIfam" id="TIGR00644">
    <property type="entry name" value="recJ"/>
    <property type="match status" value="1"/>
</dbReference>
<dbReference type="EMBL" id="JACIGI010000003">
    <property type="protein sequence ID" value="MBB4284732.1"/>
    <property type="molecule type" value="Genomic_DNA"/>
</dbReference>
<evidence type="ECO:0000259" key="6">
    <source>
        <dbReference type="Pfam" id="PF01368"/>
    </source>
</evidence>
<organism evidence="9 10">
    <name type="scientific">Roseospira goensis</name>
    <dbReference type="NCBI Taxonomy" id="391922"/>
    <lineage>
        <taxon>Bacteria</taxon>
        <taxon>Pseudomonadati</taxon>
        <taxon>Pseudomonadota</taxon>
        <taxon>Alphaproteobacteria</taxon>
        <taxon>Rhodospirillales</taxon>
        <taxon>Rhodospirillaceae</taxon>
        <taxon>Roseospira</taxon>
    </lineage>
</organism>
<keyword evidence="10" id="KW-1185">Reference proteome</keyword>
<keyword evidence="4 9" id="KW-0378">Hydrolase</keyword>
<evidence type="ECO:0000256" key="1">
    <source>
        <dbReference type="ARBA" id="ARBA00005915"/>
    </source>
</evidence>
<dbReference type="PANTHER" id="PTHR30255:SF2">
    <property type="entry name" value="SINGLE-STRANDED-DNA-SPECIFIC EXONUCLEASE RECJ"/>
    <property type="match status" value="1"/>
</dbReference>
<evidence type="ECO:0000256" key="5">
    <source>
        <dbReference type="ARBA" id="ARBA00022839"/>
    </source>
</evidence>
<feature type="domain" description="RecJ OB" evidence="8">
    <location>
        <begin position="486"/>
        <end position="595"/>
    </location>
</feature>
<dbReference type="AlphaFoldDB" id="A0A7W6WJQ0"/>
<dbReference type="PANTHER" id="PTHR30255">
    <property type="entry name" value="SINGLE-STRANDED-DNA-SPECIFIC EXONUCLEASE RECJ"/>
    <property type="match status" value="1"/>
</dbReference>
<comment type="caution">
    <text evidence="9">The sequence shown here is derived from an EMBL/GenBank/DDBJ whole genome shotgun (WGS) entry which is preliminary data.</text>
</comment>